<dbReference type="InterPro" id="IPR036568">
    <property type="entry name" value="GGCT-like_sf"/>
</dbReference>
<evidence type="ECO:0000313" key="3">
    <source>
        <dbReference type="Proteomes" id="UP000199651"/>
    </source>
</evidence>
<accession>A0A1H0S8U8</accession>
<name>A0A1H0S8U8_9PSEU</name>
<dbReference type="OrthoDB" id="7626403at2"/>
<dbReference type="SUPFAM" id="SSF110857">
    <property type="entry name" value="Gamma-glutamyl cyclotransferase-like"/>
    <property type="match status" value="1"/>
</dbReference>
<proteinExistence type="predicted"/>
<feature type="domain" description="Gamma-glutamylcyclotransferase AIG2-like" evidence="1">
    <location>
        <begin position="225"/>
        <end position="320"/>
    </location>
</feature>
<dbReference type="InterPro" id="IPR013024">
    <property type="entry name" value="GGCT-like"/>
</dbReference>
<dbReference type="STRING" id="504798.SAMN05421871_105327"/>
<keyword evidence="2" id="KW-0808">Transferase</keyword>
<dbReference type="Gene3D" id="3.10.490.10">
    <property type="entry name" value="Gamma-glutamyl cyclotransferase-like"/>
    <property type="match status" value="1"/>
</dbReference>
<dbReference type="RefSeq" id="WP_091379092.1">
    <property type="nucleotide sequence ID" value="NZ_FNDV01000005.1"/>
</dbReference>
<dbReference type="GO" id="GO:0016740">
    <property type="term" value="F:transferase activity"/>
    <property type="evidence" value="ECO:0007669"/>
    <property type="project" value="UniProtKB-KW"/>
</dbReference>
<protein>
    <submittedName>
        <fullName evidence="2">Uncharacterized conserved protein YtfP, gamma-glutamylcyclotransferase (GGCT)/AIG2-like family</fullName>
    </submittedName>
</protein>
<reference evidence="3" key="1">
    <citation type="submission" date="2016-10" db="EMBL/GenBank/DDBJ databases">
        <authorList>
            <person name="Varghese N."/>
            <person name="Submissions S."/>
        </authorList>
    </citation>
    <scope>NUCLEOTIDE SEQUENCE [LARGE SCALE GENOMIC DNA]</scope>
    <source>
        <strain evidence="3">IBRC-M 10655</strain>
    </source>
</reference>
<dbReference type="CDD" id="cd06661">
    <property type="entry name" value="GGCT_like"/>
    <property type="match status" value="1"/>
</dbReference>
<evidence type="ECO:0000313" key="2">
    <source>
        <dbReference type="EMBL" id="SDP37616.1"/>
    </source>
</evidence>
<dbReference type="InterPro" id="IPR009288">
    <property type="entry name" value="AIG2-like_dom"/>
</dbReference>
<keyword evidence="3" id="KW-1185">Reference proteome</keyword>
<organism evidence="2 3">
    <name type="scientific">Actinokineospora alba</name>
    <dbReference type="NCBI Taxonomy" id="504798"/>
    <lineage>
        <taxon>Bacteria</taxon>
        <taxon>Bacillati</taxon>
        <taxon>Actinomycetota</taxon>
        <taxon>Actinomycetes</taxon>
        <taxon>Pseudonocardiales</taxon>
        <taxon>Pseudonocardiaceae</taxon>
        <taxon>Actinokineospora</taxon>
    </lineage>
</organism>
<dbReference type="Proteomes" id="UP000199651">
    <property type="component" value="Unassembled WGS sequence"/>
</dbReference>
<dbReference type="Pfam" id="PF06094">
    <property type="entry name" value="GGACT"/>
    <property type="match status" value="1"/>
</dbReference>
<gene>
    <name evidence="2" type="ORF">SAMN05192558_108316</name>
</gene>
<sequence length="339" mass="35875">MFSDADYPALPYPGGCPAFSYVHVDGHGWPLRADPAGWRVGDVELDAWLTEHGAPVQAERVPVLAYGSNACPSKLTWLRAELAMPGPMVVLRARCEGLAAVWAAGLRVVDTSRPAVLAALPGTESHAVLLATPAQVRAIDRCEGRGERHHLARVLSGRVTLENGAVLDRVLAYVGATPARRPLLVDGAMVRCSAPASPGVAATTDGLTVEVVTGDPDPRDFPGSLFVYGTLQPGASAWDVLAPAAVGPPRRARVRGELFDTGQGYPALRLGDGPGVSGWVIDLASAESLAVIDEYEGSQYRRVRAVLDDGSLCWTYEWIAPDDGLIALAEPWPSHPPMG</sequence>
<dbReference type="AlphaFoldDB" id="A0A1H0S8U8"/>
<dbReference type="EMBL" id="FNJB01000008">
    <property type="protein sequence ID" value="SDP37616.1"/>
    <property type="molecule type" value="Genomic_DNA"/>
</dbReference>
<evidence type="ECO:0000259" key="1">
    <source>
        <dbReference type="Pfam" id="PF06094"/>
    </source>
</evidence>